<accession>A0A0C2ZTT4</accession>
<dbReference type="EMBL" id="KN822026">
    <property type="protein sequence ID" value="KIM64923.1"/>
    <property type="molecule type" value="Genomic_DNA"/>
</dbReference>
<proteinExistence type="predicted"/>
<protein>
    <submittedName>
        <fullName evidence="1">Uncharacterized protein</fullName>
    </submittedName>
</protein>
<evidence type="ECO:0000313" key="1">
    <source>
        <dbReference type="EMBL" id="KIM64923.1"/>
    </source>
</evidence>
<dbReference type="AlphaFoldDB" id="A0A0C2ZTT4"/>
<reference evidence="1 2" key="1">
    <citation type="submission" date="2014-04" db="EMBL/GenBank/DDBJ databases">
        <authorList>
            <consortium name="DOE Joint Genome Institute"/>
            <person name="Kuo A."/>
            <person name="Kohler A."/>
            <person name="Nagy L.G."/>
            <person name="Floudas D."/>
            <person name="Copeland A."/>
            <person name="Barry K.W."/>
            <person name="Cichocki N."/>
            <person name="Veneault-Fourrey C."/>
            <person name="LaButti K."/>
            <person name="Lindquist E.A."/>
            <person name="Lipzen A."/>
            <person name="Lundell T."/>
            <person name="Morin E."/>
            <person name="Murat C."/>
            <person name="Sun H."/>
            <person name="Tunlid A."/>
            <person name="Henrissat B."/>
            <person name="Grigoriev I.V."/>
            <person name="Hibbett D.S."/>
            <person name="Martin F."/>
            <person name="Nordberg H.P."/>
            <person name="Cantor M.N."/>
            <person name="Hua S.X."/>
        </authorList>
    </citation>
    <scope>NUCLEOTIDE SEQUENCE [LARGE SCALE GENOMIC DNA]</scope>
    <source>
        <strain evidence="1 2">Foug A</strain>
    </source>
</reference>
<sequence length="77" mass="8866">MDAYRFSGPKARYTLELIYCRGQGHKMHSKHCVLFFVLNTALSACEWDLVTRIFPEMSGSMSRFYNDDSHSTPNDPS</sequence>
<evidence type="ECO:0000313" key="2">
    <source>
        <dbReference type="Proteomes" id="UP000053989"/>
    </source>
</evidence>
<gene>
    <name evidence="1" type="ORF">SCLCIDRAFT_601553</name>
</gene>
<dbReference type="InParanoid" id="A0A0C2ZTT4"/>
<dbReference type="Proteomes" id="UP000053989">
    <property type="component" value="Unassembled WGS sequence"/>
</dbReference>
<name>A0A0C2ZTT4_9AGAM</name>
<reference evidence="2" key="2">
    <citation type="submission" date="2015-01" db="EMBL/GenBank/DDBJ databases">
        <title>Evolutionary Origins and Diversification of the Mycorrhizal Mutualists.</title>
        <authorList>
            <consortium name="DOE Joint Genome Institute"/>
            <consortium name="Mycorrhizal Genomics Consortium"/>
            <person name="Kohler A."/>
            <person name="Kuo A."/>
            <person name="Nagy L.G."/>
            <person name="Floudas D."/>
            <person name="Copeland A."/>
            <person name="Barry K.W."/>
            <person name="Cichocki N."/>
            <person name="Veneault-Fourrey C."/>
            <person name="LaButti K."/>
            <person name="Lindquist E.A."/>
            <person name="Lipzen A."/>
            <person name="Lundell T."/>
            <person name="Morin E."/>
            <person name="Murat C."/>
            <person name="Riley R."/>
            <person name="Ohm R."/>
            <person name="Sun H."/>
            <person name="Tunlid A."/>
            <person name="Henrissat B."/>
            <person name="Grigoriev I.V."/>
            <person name="Hibbett D.S."/>
            <person name="Martin F."/>
        </authorList>
    </citation>
    <scope>NUCLEOTIDE SEQUENCE [LARGE SCALE GENOMIC DNA]</scope>
    <source>
        <strain evidence="2">Foug A</strain>
    </source>
</reference>
<organism evidence="1 2">
    <name type="scientific">Scleroderma citrinum Foug A</name>
    <dbReference type="NCBI Taxonomy" id="1036808"/>
    <lineage>
        <taxon>Eukaryota</taxon>
        <taxon>Fungi</taxon>
        <taxon>Dikarya</taxon>
        <taxon>Basidiomycota</taxon>
        <taxon>Agaricomycotina</taxon>
        <taxon>Agaricomycetes</taxon>
        <taxon>Agaricomycetidae</taxon>
        <taxon>Boletales</taxon>
        <taxon>Sclerodermatineae</taxon>
        <taxon>Sclerodermataceae</taxon>
        <taxon>Scleroderma</taxon>
    </lineage>
</organism>
<keyword evidence="2" id="KW-1185">Reference proteome</keyword>
<dbReference type="HOGENOM" id="CLU_2639538_0_0_1"/>